<dbReference type="GO" id="GO:0009423">
    <property type="term" value="P:chorismate biosynthetic process"/>
    <property type="evidence" value="ECO:0007669"/>
    <property type="project" value="TreeGrafter"/>
</dbReference>
<evidence type="ECO:0000313" key="7">
    <source>
        <dbReference type="Proteomes" id="UP000071859"/>
    </source>
</evidence>
<dbReference type="SUPFAM" id="SSF51735">
    <property type="entry name" value="NAD(P)-binding Rossmann-fold domains"/>
    <property type="match status" value="1"/>
</dbReference>
<keyword evidence="3" id="KW-0057">Aromatic amino acid biosynthesis</keyword>
<dbReference type="PANTHER" id="PTHR21089">
    <property type="entry name" value="SHIKIMATE DEHYDROGENASE"/>
    <property type="match status" value="1"/>
</dbReference>
<dbReference type="GO" id="GO:0005829">
    <property type="term" value="C:cytosol"/>
    <property type="evidence" value="ECO:0007669"/>
    <property type="project" value="TreeGrafter"/>
</dbReference>
<dbReference type="PANTHER" id="PTHR21089:SF1">
    <property type="entry name" value="BIFUNCTIONAL 3-DEHYDROQUINATE DEHYDRATASE_SHIKIMATE DEHYDROGENASE, CHLOROPLASTIC"/>
    <property type="match status" value="1"/>
</dbReference>
<evidence type="ECO:0000259" key="4">
    <source>
        <dbReference type="Pfam" id="PF00899"/>
    </source>
</evidence>
<sequence length="278" mass="29667">MISGKTTLIAHIGYPTEAFKAPMIYNPWFDKQGIDAVVVPMGVKPEDYVAFLPHLFKLTNIRGALVTMPHKITTVGLMDEVSPTARIAGACNAILKREDGTLVGDQFDGAGFVRGVERKGRKLAGTRVLVLGSGGVGSPIAASLAAAGVAELAIFDTNTASVEGLASRLREHYSKLVVRTDTKDPAGFDVIVNATPLGMKDTDPLPFDIDRIAPGTFVGEVVMKSEYTPLLRAAKDKGCAVQVGTDMLFEMIPAYLEFFGYGTATADELRAVAQIKYA</sequence>
<dbReference type="InterPro" id="IPR046346">
    <property type="entry name" value="Aminoacid_DH-like_N_sf"/>
</dbReference>
<dbReference type="InterPro" id="IPR000594">
    <property type="entry name" value="ThiF_NAD_FAD-bd"/>
</dbReference>
<accession>A0A158B126</accession>
<dbReference type="AlphaFoldDB" id="A0A158B126"/>
<dbReference type="GO" id="GO:0009073">
    <property type="term" value="P:aromatic amino acid family biosynthetic process"/>
    <property type="evidence" value="ECO:0007669"/>
    <property type="project" value="UniProtKB-KW"/>
</dbReference>
<dbReference type="EMBL" id="FCOX02000008">
    <property type="protein sequence ID" value="SAK63891.1"/>
    <property type="molecule type" value="Genomic_DNA"/>
</dbReference>
<organism evidence="6 7">
    <name type="scientific">Caballeronia calidae</name>
    <dbReference type="NCBI Taxonomy" id="1777139"/>
    <lineage>
        <taxon>Bacteria</taxon>
        <taxon>Pseudomonadati</taxon>
        <taxon>Pseudomonadota</taxon>
        <taxon>Betaproteobacteria</taxon>
        <taxon>Burkholderiales</taxon>
        <taxon>Burkholderiaceae</taxon>
        <taxon>Caballeronia</taxon>
    </lineage>
</organism>
<dbReference type="Gene3D" id="3.40.50.10860">
    <property type="entry name" value="Leucine Dehydrogenase, chain A, domain 1"/>
    <property type="match status" value="1"/>
</dbReference>
<dbReference type="GO" id="GO:0050661">
    <property type="term" value="F:NADP binding"/>
    <property type="evidence" value="ECO:0007669"/>
    <property type="project" value="TreeGrafter"/>
</dbReference>
<dbReference type="Proteomes" id="UP000071859">
    <property type="component" value="Unassembled WGS sequence"/>
</dbReference>
<reference evidence="6" key="1">
    <citation type="submission" date="2016-01" db="EMBL/GenBank/DDBJ databases">
        <authorList>
            <person name="Peeters C."/>
        </authorList>
    </citation>
    <scope>NUCLEOTIDE SEQUENCE</scope>
    <source>
        <strain evidence="6">LMG 29321</strain>
    </source>
</reference>
<dbReference type="Pfam" id="PF00899">
    <property type="entry name" value="ThiF"/>
    <property type="match status" value="1"/>
</dbReference>
<dbReference type="InterPro" id="IPR013708">
    <property type="entry name" value="Shikimate_DH-bd_N"/>
</dbReference>
<dbReference type="InterPro" id="IPR036291">
    <property type="entry name" value="NAD(P)-bd_dom_sf"/>
</dbReference>
<keyword evidence="7" id="KW-1185">Reference proteome</keyword>
<proteinExistence type="predicted"/>
<dbReference type="SUPFAM" id="SSF53223">
    <property type="entry name" value="Aminoacid dehydrogenase-like, N-terminal domain"/>
    <property type="match status" value="1"/>
</dbReference>
<comment type="pathway">
    <text evidence="1">Metabolic intermediate biosynthesis; chorismate biosynthesis; chorismate from D-erythrose 4-phosphate and phosphoenolpyruvate: step 4/7.</text>
</comment>
<dbReference type="InterPro" id="IPR022893">
    <property type="entry name" value="Shikimate_DH_fam"/>
</dbReference>
<dbReference type="GO" id="GO:0019632">
    <property type="term" value="P:shikimate metabolic process"/>
    <property type="evidence" value="ECO:0007669"/>
    <property type="project" value="TreeGrafter"/>
</dbReference>
<dbReference type="GO" id="GO:0004764">
    <property type="term" value="F:shikimate 3-dehydrogenase (NADP+) activity"/>
    <property type="evidence" value="ECO:0007669"/>
    <property type="project" value="InterPro"/>
</dbReference>
<dbReference type="CDD" id="cd01065">
    <property type="entry name" value="NAD_bind_Shikimate_DH"/>
    <property type="match status" value="1"/>
</dbReference>
<evidence type="ECO:0000256" key="3">
    <source>
        <dbReference type="ARBA" id="ARBA00023141"/>
    </source>
</evidence>
<protein>
    <submittedName>
        <fullName evidence="6">Shikimate dehydrogenase</fullName>
    </submittedName>
</protein>
<dbReference type="RefSeq" id="WP_062604560.1">
    <property type="nucleotide sequence ID" value="NZ_FCOX02000008.1"/>
</dbReference>
<dbReference type="Pfam" id="PF08501">
    <property type="entry name" value="Shikimate_dh_N"/>
    <property type="match status" value="1"/>
</dbReference>
<evidence type="ECO:0000313" key="6">
    <source>
        <dbReference type="EMBL" id="SAK63891.1"/>
    </source>
</evidence>
<comment type="caution">
    <text evidence="6">The sequence shown here is derived from an EMBL/GenBank/DDBJ whole genome shotgun (WGS) entry which is preliminary data.</text>
</comment>
<feature type="domain" description="THIF-type NAD/FAD binding fold" evidence="4">
    <location>
        <begin position="121"/>
        <end position="163"/>
    </location>
</feature>
<evidence type="ECO:0000256" key="1">
    <source>
        <dbReference type="ARBA" id="ARBA00004871"/>
    </source>
</evidence>
<keyword evidence="3" id="KW-0028">Amino-acid biosynthesis</keyword>
<dbReference type="OrthoDB" id="3609723at2"/>
<dbReference type="Gene3D" id="3.40.50.720">
    <property type="entry name" value="NAD(P)-binding Rossmann-like Domain"/>
    <property type="match status" value="1"/>
</dbReference>
<name>A0A158B126_9BURK</name>
<gene>
    <name evidence="6" type="ORF">AWB78_02201</name>
</gene>
<feature type="domain" description="Shikimate dehydrogenase substrate binding N-terminal" evidence="5">
    <location>
        <begin position="12"/>
        <end position="94"/>
    </location>
</feature>
<keyword evidence="2" id="KW-0560">Oxidoreductase</keyword>
<evidence type="ECO:0000256" key="2">
    <source>
        <dbReference type="ARBA" id="ARBA00023002"/>
    </source>
</evidence>
<evidence type="ECO:0000259" key="5">
    <source>
        <dbReference type="Pfam" id="PF08501"/>
    </source>
</evidence>